<name>A0A327MB33_9PROT</name>
<feature type="chain" id="PRO_5016446161" description="DUF3576 domain-containing protein" evidence="1">
    <location>
        <begin position="23"/>
        <end position="98"/>
    </location>
</feature>
<accession>A0A327MB33</accession>
<dbReference type="OrthoDB" id="7285110at2"/>
<evidence type="ECO:0008006" key="4">
    <source>
        <dbReference type="Google" id="ProtNLM"/>
    </source>
</evidence>
<keyword evidence="3" id="KW-1185">Reference proteome</keyword>
<dbReference type="PROSITE" id="PS51257">
    <property type="entry name" value="PROKAR_LIPOPROTEIN"/>
    <property type="match status" value="1"/>
</dbReference>
<gene>
    <name evidence="2" type="ORF">DOO78_10025</name>
</gene>
<keyword evidence="1" id="KW-0732">Signal</keyword>
<evidence type="ECO:0000313" key="3">
    <source>
        <dbReference type="Proteomes" id="UP000249065"/>
    </source>
</evidence>
<organism evidence="2 3">
    <name type="scientific">Roseicella frigidaeris</name>
    <dbReference type="NCBI Taxonomy" id="2230885"/>
    <lineage>
        <taxon>Bacteria</taxon>
        <taxon>Pseudomonadati</taxon>
        <taxon>Pseudomonadota</taxon>
        <taxon>Alphaproteobacteria</taxon>
        <taxon>Acetobacterales</taxon>
        <taxon>Roseomonadaceae</taxon>
        <taxon>Roseicella</taxon>
    </lineage>
</organism>
<dbReference type="EMBL" id="QLIX01000005">
    <property type="protein sequence ID" value="RAI59354.1"/>
    <property type="molecule type" value="Genomic_DNA"/>
</dbReference>
<feature type="signal peptide" evidence="1">
    <location>
        <begin position="1"/>
        <end position="22"/>
    </location>
</feature>
<evidence type="ECO:0000313" key="2">
    <source>
        <dbReference type="EMBL" id="RAI59354.1"/>
    </source>
</evidence>
<protein>
    <recommendedName>
        <fullName evidence="4">DUF3576 domain-containing protein</fullName>
    </recommendedName>
</protein>
<comment type="caution">
    <text evidence="2">The sequence shown here is derived from an EMBL/GenBank/DDBJ whole genome shotgun (WGS) entry which is preliminary data.</text>
</comment>
<proteinExistence type="predicted"/>
<dbReference type="Proteomes" id="UP000249065">
    <property type="component" value="Unassembled WGS sequence"/>
</dbReference>
<dbReference type="RefSeq" id="WP_111469611.1">
    <property type="nucleotide sequence ID" value="NZ_QLIX01000005.1"/>
</dbReference>
<evidence type="ECO:0000256" key="1">
    <source>
        <dbReference type="SAM" id="SignalP"/>
    </source>
</evidence>
<sequence>MRFPLNGVLVLPVLASLAGCQALDPYTNEGRWRPGGANEQNLAVMLVHPEERIQGTGSTAAGTTAVAAIERLRADKLKPLPDSGLARIVTVPNGASGN</sequence>
<dbReference type="AlphaFoldDB" id="A0A327MB33"/>
<reference evidence="3" key="1">
    <citation type="submission" date="2018-06" db="EMBL/GenBank/DDBJ databases">
        <authorList>
            <person name="Khan S.A."/>
        </authorList>
    </citation>
    <scope>NUCLEOTIDE SEQUENCE [LARGE SCALE GENOMIC DNA]</scope>
    <source>
        <strain evidence="3">DB-1506</strain>
    </source>
</reference>